<dbReference type="OrthoDB" id="4922226at2759"/>
<gene>
    <name evidence="2" type="ORF">XA68_17971</name>
</gene>
<evidence type="ECO:0000256" key="1">
    <source>
        <dbReference type="SAM" id="MobiDB-lite"/>
    </source>
</evidence>
<accession>A0A2A9PK69</accession>
<dbReference type="AlphaFoldDB" id="A0A2A9PK69"/>
<feature type="region of interest" description="Disordered" evidence="1">
    <location>
        <begin position="190"/>
        <end position="215"/>
    </location>
</feature>
<sequence length="374" mass="41438">MTSRKRQATRALDVDLSSCIQGHGSRKRRMMTAQNVHQAGLDAACFMAFPLVTDGAQGSAVPGPMLPGPALSGPELPGFDNQYIDLNQMPAATNYARPQAPAAPAPAQPLLLVAGHSMEELGIAIPCYLPDDQSEVLHRAVHKELEYQRQNPPKLPPSQVPDLPPKKAMPQYLSASHGADDEEIKKVQEHNNSVSAKIQRLDRERNNQAAKKSRATRIETLEEYRRLYILTTAMLWYHRLRDAATGLDPDAWERLSPRIRQDLVRMAEDAARAVENDKIETKKRDEAHRRVQRGGQKRTCRRRALAAASRNVATASPVSVGEDGSELFEVVTPERDLGKNPYAGACENHQESKVAPVADMSFAEPAWVQWDPEA</sequence>
<keyword evidence="3" id="KW-1185">Reference proteome</keyword>
<evidence type="ECO:0008006" key="4">
    <source>
        <dbReference type="Google" id="ProtNLM"/>
    </source>
</evidence>
<organism evidence="2 3">
    <name type="scientific">Ophiocordyceps unilateralis</name>
    <name type="common">Zombie-ant fungus</name>
    <name type="synonym">Torrubia unilateralis</name>
    <dbReference type="NCBI Taxonomy" id="268505"/>
    <lineage>
        <taxon>Eukaryota</taxon>
        <taxon>Fungi</taxon>
        <taxon>Dikarya</taxon>
        <taxon>Ascomycota</taxon>
        <taxon>Pezizomycotina</taxon>
        <taxon>Sordariomycetes</taxon>
        <taxon>Hypocreomycetidae</taxon>
        <taxon>Hypocreales</taxon>
        <taxon>Ophiocordycipitaceae</taxon>
        <taxon>Ophiocordyceps</taxon>
    </lineage>
</organism>
<dbReference type="EMBL" id="LAZP02000084">
    <property type="protein sequence ID" value="PFH61216.1"/>
    <property type="molecule type" value="Genomic_DNA"/>
</dbReference>
<comment type="caution">
    <text evidence="2">The sequence shown here is derived from an EMBL/GenBank/DDBJ whole genome shotgun (WGS) entry which is preliminary data.</text>
</comment>
<evidence type="ECO:0000313" key="2">
    <source>
        <dbReference type="EMBL" id="PFH61216.1"/>
    </source>
</evidence>
<protein>
    <recommendedName>
        <fullName evidence="4">BZIP domain-containing protein</fullName>
    </recommendedName>
</protein>
<reference evidence="2 3" key="1">
    <citation type="journal article" date="2015" name="BMC Genomics">
        <title>Gene expression during zombie ant biting behavior reflects the complexity underlying fungal parasitic behavioral manipulation.</title>
        <authorList>
            <person name="de Bekker C."/>
            <person name="Ohm R.A."/>
            <person name="Loreto R.G."/>
            <person name="Sebastian A."/>
            <person name="Albert I."/>
            <person name="Merrow M."/>
            <person name="Brachmann A."/>
            <person name="Hughes D.P."/>
        </authorList>
    </citation>
    <scope>NUCLEOTIDE SEQUENCE [LARGE SCALE GENOMIC DNA]</scope>
    <source>
        <strain evidence="2 3">SC16a</strain>
    </source>
</reference>
<evidence type="ECO:0000313" key="3">
    <source>
        <dbReference type="Proteomes" id="UP000037136"/>
    </source>
</evidence>
<proteinExistence type="predicted"/>
<feature type="compositionally biased region" description="Pro residues" evidence="1">
    <location>
        <begin position="153"/>
        <end position="163"/>
    </location>
</feature>
<name>A0A2A9PK69_OPHUN</name>
<feature type="region of interest" description="Disordered" evidence="1">
    <location>
        <begin position="147"/>
        <end position="171"/>
    </location>
</feature>
<reference evidence="2 3" key="2">
    <citation type="journal article" date="2017" name="Sci. Rep.">
        <title>Ant-infecting Ophiocordyceps genomes reveal a high diversity of potential behavioral manipulation genes and a possible major role for enterotoxins.</title>
        <authorList>
            <person name="de Bekker C."/>
            <person name="Ohm R.A."/>
            <person name="Evans H.C."/>
            <person name="Brachmann A."/>
            <person name="Hughes D.P."/>
        </authorList>
    </citation>
    <scope>NUCLEOTIDE SEQUENCE [LARGE SCALE GENOMIC DNA]</scope>
    <source>
        <strain evidence="2 3">SC16a</strain>
    </source>
</reference>
<dbReference type="Proteomes" id="UP000037136">
    <property type="component" value="Unassembled WGS sequence"/>
</dbReference>
<dbReference type="STRING" id="268505.A0A2A9PK69"/>